<feature type="compositionally biased region" description="Polar residues" evidence="5">
    <location>
        <begin position="555"/>
        <end position="583"/>
    </location>
</feature>
<organism evidence="7 8">
    <name type="scientific">Austropuccinia psidii MF-1</name>
    <dbReference type="NCBI Taxonomy" id="1389203"/>
    <lineage>
        <taxon>Eukaryota</taxon>
        <taxon>Fungi</taxon>
        <taxon>Dikarya</taxon>
        <taxon>Basidiomycota</taxon>
        <taxon>Pucciniomycotina</taxon>
        <taxon>Pucciniomycetes</taxon>
        <taxon>Pucciniales</taxon>
        <taxon>Sphaerophragmiaceae</taxon>
        <taxon>Austropuccinia</taxon>
    </lineage>
</organism>
<feature type="compositionally biased region" description="Polar residues" evidence="5">
    <location>
        <begin position="678"/>
        <end position="693"/>
    </location>
</feature>
<evidence type="ECO:0000256" key="2">
    <source>
        <dbReference type="ARBA" id="ARBA00007459"/>
    </source>
</evidence>
<feature type="compositionally biased region" description="Basic and acidic residues" evidence="5">
    <location>
        <begin position="918"/>
        <end position="932"/>
    </location>
</feature>
<keyword evidence="3" id="KW-0507">mRNA processing</keyword>
<accession>A0A9Q3GFX0</accession>
<feature type="compositionally biased region" description="Basic residues" evidence="5">
    <location>
        <begin position="813"/>
        <end position="825"/>
    </location>
</feature>
<feature type="region of interest" description="Disordered" evidence="5">
    <location>
        <begin position="425"/>
        <end position="458"/>
    </location>
</feature>
<feature type="compositionally biased region" description="Polar residues" evidence="5">
    <location>
        <begin position="26"/>
        <end position="41"/>
    </location>
</feature>
<dbReference type="EMBL" id="AVOT02001127">
    <property type="protein sequence ID" value="MBW0465790.1"/>
    <property type="molecule type" value="Genomic_DNA"/>
</dbReference>
<gene>
    <name evidence="7" type="ORF">O181_005505</name>
</gene>
<feature type="region of interest" description="Disordered" evidence="5">
    <location>
        <begin position="126"/>
        <end position="183"/>
    </location>
</feature>
<proteinExistence type="inferred from homology"/>
<feature type="region of interest" description="Disordered" evidence="5">
    <location>
        <begin position="555"/>
        <end position="625"/>
    </location>
</feature>
<sequence length="932" mass="102004">MDDDEAFLYGDQASDEPNLNEKPPTESIQASSHALNDSKSSIQSVKALPPLMPCFANSFDQTQQAGKSLVNPTSSIGTQNLQPSCSLAQQSDPILDQAQASNINNQTGFLQGAKDFEVIDHIQAGQQAQLQEEDDEEEEEEEDEQGAIDESDDDLDIILEGDTSQIPLPSRLSLPSSKVDTSRDLGLIPRPIEQINITTEYRPLERTDFKPPDASLTHPIKPHPPSNLSSSLNPVQPDNHNRLPTPENFHSPSTPPPQHHHNSNPVDVTVENPIMLSGYDDKDGTALMDFDFDAIPDDEKGWNKPNAHIADWFNYGFDEATWRLYVMKQKRMRQTEGWAANPFAAFATGNLQQAWDNLPDELKEVMMQTILGNPSGSVNNNHGPQMGPSMPSMMVMNPMLQGIDLGAYAMQGMSSMMGGGNAPMNGGHNNSVNEVSNRGLKQDLNGSTDQAGDSTGVYGDELVPREQQHHEQRLQDQMRHMQHMQHMGMTAGFLPGMDLTAMFGNQEHAMFMNGPQFNGMMEMPQMAHMQHIPPQMQQQMVTGPPINIGMAQNMNSNASPTPINPSMASQTARSSSPGVNTPVISPGVGPANPSGTSGESPRLMAASSPVGARGRGRGGRGRGNNAQASAFLAAAAARGRGRVISAANSVTPSPINATPATGVNLETSPQVSPAVVSNPPSTSVISNTPVQESSPERPALRPVSPLPSNVPTGPRRSMPILSGPPPRGPRITSGYFDKDAAGARGDEGLDYGGGGGESPREERKASTRKHNYRSEREKPDDDGRPTERHEDRSERSRSKSRDKEIEDKESFHRSSKSRHRHRGRSKSKELEHRSSREKSDKDKEDGTHKSSSKGATSSRRSRRSRRPVEGEDKDEDRDTNGAVGDEREREKDKEKEEEDHHEADYSLPVNNSSRKRKPKEDRSSRSKRERAE</sequence>
<reference evidence="7" key="1">
    <citation type="submission" date="2021-03" db="EMBL/GenBank/DDBJ databases">
        <title>Draft genome sequence of rust myrtle Austropuccinia psidii MF-1, a brazilian biotype.</title>
        <authorList>
            <person name="Quecine M.C."/>
            <person name="Pachon D.M.R."/>
            <person name="Bonatelli M.L."/>
            <person name="Correr F.H."/>
            <person name="Franceschini L.M."/>
            <person name="Leite T.F."/>
            <person name="Margarido G.R.A."/>
            <person name="Almeida C.A."/>
            <person name="Ferrarezi J.A."/>
            <person name="Labate C.A."/>
        </authorList>
    </citation>
    <scope>NUCLEOTIDE SEQUENCE</scope>
    <source>
        <strain evidence="7">MF-1</strain>
    </source>
</reference>
<evidence type="ECO:0000256" key="1">
    <source>
        <dbReference type="ARBA" id="ARBA00004123"/>
    </source>
</evidence>
<protein>
    <recommendedName>
        <fullName evidence="6">Pre-mRNA polyadenylation factor Fip1 domain-containing protein</fullName>
    </recommendedName>
</protein>
<dbReference type="Proteomes" id="UP000765509">
    <property type="component" value="Unassembled WGS sequence"/>
</dbReference>
<keyword evidence="4" id="KW-0539">Nucleus</keyword>
<comment type="caution">
    <text evidence="7">The sequence shown here is derived from an EMBL/GenBank/DDBJ whole genome shotgun (WGS) entry which is preliminary data.</text>
</comment>
<keyword evidence="8" id="KW-1185">Reference proteome</keyword>
<feature type="compositionally biased region" description="Low complexity" evidence="5">
    <location>
        <begin position="160"/>
        <end position="177"/>
    </location>
</feature>
<evidence type="ECO:0000313" key="8">
    <source>
        <dbReference type="Proteomes" id="UP000765509"/>
    </source>
</evidence>
<evidence type="ECO:0000256" key="3">
    <source>
        <dbReference type="ARBA" id="ARBA00022664"/>
    </source>
</evidence>
<dbReference type="AlphaFoldDB" id="A0A9Q3GFX0"/>
<evidence type="ECO:0000256" key="5">
    <source>
        <dbReference type="SAM" id="MobiDB-lite"/>
    </source>
</evidence>
<feature type="compositionally biased region" description="Acidic residues" evidence="5">
    <location>
        <begin position="131"/>
        <end position="159"/>
    </location>
</feature>
<evidence type="ECO:0000259" key="6">
    <source>
        <dbReference type="Pfam" id="PF05182"/>
    </source>
</evidence>
<feature type="region of interest" description="Disordered" evidence="5">
    <location>
        <begin position="1"/>
        <end position="41"/>
    </location>
</feature>
<feature type="compositionally biased region" description="Basic and acidic residues" evidence="5">
    <location>
        <begin position="866"/>
        <end position="904"/>
    </location>
</feature>
<name>A0A9Q3GFX0_9BASI</name>
<feature type="compositionally biased region" description="Polar residues" evidence="5">
    <location>
        <begin position="444"/>
        <end position="453"/>
    </location>
</feature>
<comment type="similarity">
    <text evidence="2">Belongs to the FIP1 family.</text>
</comment>
<comment type="subcellular location">
    <subcellularLocation>
        <location evidence="1">Nucleus</location>
    </subcellularLocation>
</comment>
<dbReference type="Pfam" id="PF05182">
    <property type="entry name" value="Fip1"/>
    <property type="match status" value="1"/>
</dbReference>
<feature type="region of interest" description="Disordered" evidence="5">
    <location>
        <begin position="62"/>
        <end position="84"/>
    </location>
</feature>
<evidence type="ECO:0000256" key="4">
    <source>
        <dbReference type="ARBA" id="ARBA00023242"/>
    </source>
</evidence>
<feature type="region of interest" description="Disordered" evidence="5">
    <location>
        <begin position="203"/>
        <end position="266"/>
    </location>
</feature>
<evidence type="ECO:0000313" key="7">
    <source>
        <dbReference type="EMBL" id="MBW0465790.1"/>
    </source>
</evidence>
<dbReference type="OrthoDB" id="2507772at2759"/>
<dbReference type="InterPro" id="IPR007854">
    <property type="entry name" value="Fip1_dom"/>
</dbReference>
<feature type="domain" description="Pre-mRNA polyadenylation factor Fip1" evidence="6">
    <location>
        <begin position="289"/>
        <end position="333"/>
    </location>
</feature>
<feature type="compositionally biased region" description="Polar residues" evidence="5">
    <location>
        <begin position="649"/>
        <end position="671"/>
    </location>
</feature>
<feature type="compositionally biased region" description="Basic and acidic residues" evidence="5">
    <location>
        <begin position="826"/>
        <end position="848"/>
    </location>
</feature>
<feature type="region of interest" description="Disordered" evidence="5">
    <location>
        <begin position="649"/>
        <end position="932"/>
    </location>
</feature>
<dbReference type="GO" id="GO:0005847">
    <property type="term" value="C:mRNA cleavage and polyadenylation specificity factor complex"/>
    <property type="evidence" value="ECO:0007669"/>
    <property type="project" value="TreeGrafter"/>
</dbReference>
<dbReference type="GO" id="GO:0006397">
    <property type="term" value="P:mRNA processing"/>
    <property type="evidence" value="ECO:0007669"/>
    <property type="project" value="UniProtKB-KW"/>
</dbReference>
<feature type="compositionally biased region" description="Basic and acidic residues" evidence="5">
    <location>
        <begin position="772"/>
        <end position="812"/>
    </location>
</feature>
<dbReference type="PANTHER" id="PTHR13484">
    <property type="entry name" value="FIP1-LIKE 1 PROTEIN"/>
    <property type="match status" value="1"/>
</dbReference>
<dbReference type="InterPro" id="IPR051187">
    <property type="entry name" value="Pre-mRNA_3'-end_processing_reg"/>
</dbReference>
<dbReference type="PANTHER" id="PTHR13484:SF0">
    <property type="entry name" value="PRE-MRNA 3'-END-PROCESSING FACTOR FIP1"/>
    <property type="match status" value="1"/>
</dbReference>
<feature type="compositionally biased region" description="Basic and acidic residues" evidence="5">
    <location>
        <begin position="736"/>
        <end position="747"/>
    </location>
</feature>